<evidence type="ECO:0000313" key="1">
    <source>
        <dbReference type="EMBL" id="EMY35403.1"/>
    </source>
</evidence>
<dbReference type="OrthoDB" id="4952881at2"/>
<dbReference type="EMBL" id="ANPE02000074">
    <property type="protein sequence ID" value="EMY35403.1"/>
    <property type="molecule type" value="Genomic_DNA"/>
</dbReference>
<organism evidence="1 2">
    <name type="scientific">Arthrobacter crystallopoietes BAB-32</name>
    <dbReference type="NCBI Taxonomy" id="1246476"/>
    <lineage>
        <taxon>Bacteria</taxon>
        <taxon>Bacillati</taxon>
        <taxon>Actinomycetota</taxon>
        <taxon>Actinomycetes</taxon>
        <taxon>Micrococcales</taxon>
        <taxon>Micrococcaceae</taxon>
        <taxon>Crystallibacter</taxon>
    </lineage>
</organism>
<gene>
    <name evidence="1" type="ORF">D477_004481</name>
</gene>
<reference evidence="1 2" key="1">
    <citation type="journal article" date="2013" name="Genome Announc.">
        <title>Draft Genome Sequence of Arthrobacter crystallopoietes Strain BAB-32, Revealing Genes for Bioremediation.</title>
        <authorList>
            <person name="Joshi M.N."/>
            <person name="Pandit A.S."/>
            <person name="Sharma A."/>
            <person name="Pandya R.V."/>
            <person name="Desai S.M."/>
            <person name="Saxena A.K."/>
            <person name="Bagatharia S.B."/>
        </authorList>
    </citation>
    <scope>NUCLEOTIDE SEQUENCE [LARGE SCALE GENOMIC DNA]</scope>
    <source>
        <strain evidence="1 2">BAB-32</strain>
    </source>
</reference>
<dbReference type="Proteomes" id="UP000010729">
    <property type="component" value="Unassembled WGS sequence"/>
</dbReference>
<dbReference type="AlphaFoldDB" id="N1VAS2"/>
<proteinExistence type="predicted"/>
<sequence>MSDGYAIFDTGNEQRDPVRLRLGHSKKMEIIRGLRAAGLRSKGAVLDFLMKTTGRPIANLTELYDIEAAKILTELHRISRRTTLHI</sequence>
<comment type="caution">
    <text evidence="1">The sequence shown here is derived from an EMBL/GenBank/DDBJ whole genome shotgun (WGS) entry which is preliminary data.</text>
</comment>
<evidence type="ECO:0000313" key="2">
    <source>
        <dbReference type="Proteomes" id="UP000010729"/>
    </source>
</evidence>
<dbReference type="RefSeq" id="WP_005267624.1">
    <property type="nucleotide sequence ID" value="NZ_ANPE02000074.1"/>
</dbReference>
<keyword evidence="2" id="KW-1185">Reference proteome</keyword>
<name>N1VAS2_9MICC</name>
<accession>N1VAS2</accession>
<protein>
    <submittedName>
        <fullName evidence="1">Uncharacterized protein</fullName>
    </submittedName>
</protein>